<proteinExistence type="predicted"/>
<dbReference type="GO" id="GO:0033897">
    <property type="term" value="F:ribonuclease T2 activity"/>
    <property type="evidence" value="ECO:0007669"/>
    <property type="project" value="InterPro"/>
</dbReference>
<protein>
    <submittedName>
        <fullName evidence="1">Uncharacterized protein</fullName>
    </submittedName>
</protein>
<comment type="caution">
    <text evidence="1">The sequence shown here is derived from an EMBL/GenBank/DDBJ whole genome shotgun (WGS) entry which is preliminary data.</text>
</comment>
<accession>A0AAD8MX16</accession>
<dbReference type="InterPro" id="IPR036430">
    <property type="entry name" value="RNase_T2-like_sf"/>
</dbReference>
<dbReference type="AlphaFoldDB" id="A0AAD8MX16"/>
<keyword evidence="2" id="KW-1185">Reference proteome</keyword>
<reference evidence="1" key="1">
    <citation type="submission" date="2023-02" db="EMBL/GenBank/DDBJ databases">
        <title>Genome of toxic invasive species Heracleum sosnowskyi carries increased number of genes despite the absence of recent whole-genome duplications.</title>
        <authorList>
            <person name="Schelkunov M."/>
            <person name="Shtratnikova V."/>
            <person name="Makarenko M."/>
            <person name="Klepikova A."/>
            <person name="Omelchenko D."/>
            <person name="Novikova G."/>
            <person name="Obukhova E."/>
            <person name="Bogdanov V."/>
            <person name="Penin A."/>
            <person name="Logacheva M."/>
        </authorList>
    </citation>
    <scope>NUCLEOTIDE SEQUENCE</scope>
    <source>
        <strain evidence="1">Hsosn_3</strain>
        <tissue evidence="1">Leaf</tissue>
    </source>
</reference>
<dbReference type="Proteomes" id="UP001237642">
    <property type="component" value="Unassembled WGS sequence"/>
</dbReference>
<dbReference type="SUPFAM" id="SSF55895">
    <property type="entry name" value="Ribonuclease Rh-like"/>
    <property type="match status" value="1"/>
</dbReference>
<dbReference type="GO" id="GO:0003723">
    <property type="term" value="F:RNA binding"/>
    <property type="evidence" value="ECO:0007669"/>
    <property type="project" value="InterPro"/>
</dbReference>
<name>A0AAD8MX16_9APIA</name>
<organism evidence="1 2">
    <name type="scientific">Heracleum sosnowskyi</name>
    <dbReference type="NCBI Taxonomy" id="360622"/>
    <lineage>
        <taxon>Eukaryota</taxon>
        <taxon>Viridiplantae</taxon>
        <taxon>Streptophyta</taxon>
        <taxon>Embryophyta</taxon>
        <taxon>Tracheophyta</taxon>
        <taxon>Spermatophyta</taxon>
        <taxon>Magnoliopsida</taxon>
        <taxon>eudicotyledons</taxon>
        <taxon>Gunneridae</taxon>
        <taxon>Pentapetalae</taxon>
        <taxon>asterids</taxon>
        <taxon>campanulids</taxon>
        <taxon>Apiales</taxon>
        <taxon>Apiaceae</taxon>
        <taxon>Apioideae</taxon>
        <taxon>apioid superclade</taxon>
        <taxon>Tordylieae</taxon>
        <taxon>Tordyliinae</taxon>
        <taxon>Heracleum</taxon>
    </lineage>
</organism>
<evidence type="ECO:0000313" key="1">
    <source>
        <dbReference type="EMBL" id="KAK1387917.1"/>
    </source>
</evidence>
<gene>
    <name evidence="1" type="ORF">POM88_016095</name>
</gene>
<reference evidence="1" key="2">
    <citation type="submission" date="2023-05" db="EMBL/GenBank/DDBJ databases">
        <authorList>
            <person name="Schelkunov M.I."/>
        </authorList>
    </citation>
    <scope>NUCLEOTIDE SEQUENCE</scope>
    <source>
        <strain evidence="1">Hsosn_3</strain>
        <tissue evidence="1">Leaf</tissue>
    </source>
</reference>
<sequence length="182" mass="21025">MVLGCLLVYVHLPGSIRRRGRFKLLDSVRKDKYNLRDIFKQLGGREVSDLETIWFHPTRPATEFWGSQCAKHVNYHLGFAIPDYFRTVYDLALPFFDGKELDIRKILQEAGFNVGEYHSIKDFQMVLKKALGVDLHLIFKLYQGHPILDEIGIMFDMSGNLINHPSTAQVPEGKFLFHTTPM</sequence>
<dbReference type="EMBL" id="JAUIZM010000004">
    <property type="protein sequence ID" value="KAK1387917.1"/>
    <property type="molecule type" value="Genomic_DNA"/>
</dbReference>
<dbReference type="Gene3D" id="3.90.730.10">
    <property type="entry name" value="Ribonuclease T2-like"/>
    <property type="match status" value="1"/>
</dbReference>
<evidence type="ECO:0000313" key="2">
    <source>
        <dbReference type="Proteomes" id="UP001237642"/>
    </source>
</evidence>